<feature type="domain" description="Solute-binding protein family 5" evidence="7">
    <location>
        <begin position="101"/>
        <end position="554"/>
    </location>
</feature>
<dbReference type="PANTHER" id="PTHR30290">
    <property type="entry name" value="PERIPLASMIC BINDING COMPONENT OF ABC TRANSPORTER"/>
    <property type="match status" value="1"/>
</dbReference>
<accession>A0A9D2M5B2</accession>
<reference evidence="8" key="1">
    <citation type="journal article" date="2021" name="PeerJ">
        <title>Extensive microbial diversity within the chicken gut microbiome revealed by metagenomics and culture.</title>
        <authorList>
            <person name="Gilroy R."/>
            <person name="Ravi A."/>
            <person name="Getino M."/>
            <person name="Pursley I."/>
            <person name="Horton D.L."/>
            <person name="Alikhan N.F."/>
            <person name="Baker D."/>
            <person name="Gharbi K."/>
            <person name="Hall N."/>
            <person name="Watson M."/>
            <person name="Adriaenssens E.M."/>
            <person name="Foster-Nyarko E."/>
            <person name="Jarju S."/>
            <person name="Secka A."/>
            <person name="Antonio M."/>
            <person name="Oren A."/>
            <person name="Chaudhuri R.R."/>
            <person name="La Ragione R."/>
            <person name="Hildebrand F."/>
            <person name="Pallen M.J."/>
        </authorList>
    </citation>
    <scope>NUCLEOTIDE SEQUENCE</scope>
    <source>
        <strain evidence="8">ChiBcec8-13705</strain>
    </source>
</reference>
<evidence type="ECO:0000259" key="7">
    <source>
        <dbReference type="Pfam" id="PF00496"/>
    </source>
</evidence>
<evidence type="ECO:0000256" key="6">
    <source>
        <dbReference type="SAM" id="SignalP"/>
    </source>
</evidence>
<comment type="similarity">
    <text evidence="2">Belongs to the bacterial solute-binding protein 5 family.</text>
</comment>
<name>A0A9D2M5B2_9FIRM</name>
<dbReference type="PROSITE" id="PS51257">
    <property type="entry name" value="PROKAR_LIPOPROTEIN"/>
    <property type="match status" value="1"/>
</dbReference>
<proteinExistence type="inferred from homology"/>
<feature type="signal peptide" evidence="6">
    <location>
        <begin position="1"/>
        <end position="21"/>
    </location>
</feature>
<dbReference type="GO" id="GO:1904680">
    <property type="term" value="F:peptide transmembrane transporter activity"/>
    <property type="evidence" value="ECO:0007669"/>
    <property type="project" value="TreeGrafter"/>
</dbReference>
<keyword evidence="4 6" id="KW-0732">Signal</keyword>
<protein>
    <submittedName>
        <fullName evidence="8">Peptide ABC transporter substrate-binding protein</fullName>
    </submittedName>
</protein>
<feature type="chain" id="PRO_5039570497" evidence="6">
    <location>
        <begin position="22"/>
        <end position="651"/>
    </location>
</feature>
<keyword evidence="3" id="KW-0813">Transport</keyword>
<dbReference type="InterPro" id="IPR039424">
    <property type="entry name" value="SBP_5"/>
</dbReference>
<comment type="subcellular location">
    <subcellularLocation>
        <location evidence="1">Cell envelope</location>
    </subcellularLocation>
</comment>
<organism evidence="8 9">
    <name type="scientific">Candidatus Gemmiger avicola</name>
    <dbReference type="NCBI Taxonomy" id="2838605"/>
    <lineage>
        <taxon>Bacteria</taxon>
        <taxon>Bacillati</taxon>
        <taxon>Bacillota</taxon>
        <taxon>Clostridia</taxon>
        <taxon>Eubacteriales</taxon>
        <taxon>Gemmiger</taxon>
    </lineage>
</organism>
<dbReference type="Gene3D" id="3.40.190.10">
    <property type="entry name" value="Periplasmic binding protein-like II"/>
    <property type="match status" value="2"/>
</dbReference>
<dbReference type="Pfam" id="PF00496">
    <property type="entry name" value="SBP_bac_5"/>
    <property type="match status" value="1"/>
</dbReference>
<evidence type="ECO:0000256" key="1">
    <source>
        <dbReference type="ARBA" id="ARBA00004196"/>
    </source>
</evidence>
<evidence type="ECO:0000256" key="5">
    <source>
        <dbReference type="SAM" id="MobiDB-lite"/>
    </source>
</evidence>
<dbReference type="PIRSF" id="PIRSF002741">
    <property type="entry name" value="MppA"/>
    <property type="match status" value="1"/>
</dbReference>
<evidence type="ECO:0000313" key="9">
    <source>
        <dbReference type="Proteomes" id="UP000886803"/>
    </source>
</evidence>
<sequence>MKKLMASALAAAMVLSLAGCGASGSSTATSEAASSETTSEATTETAAATGSSTLNSDTSTLNIMLASEPDRLDPHLNSTIDGAVLAVNSFVGLMTYDENGELAPGLAESYEESDDGLTYTFHLIESTWSDGTPLTANDFVWSWNRAANPQTAADYGYLYDGLIEKNPVAQETEANPEYDAAAAAAAEEAGEEYTIPETVYTAAAQEAQANNNILVGVTALDDSTLEVKLVAPCPYFLSLCAFPTFFPVPQASVEAANPDGTNPGAWALEAGFVSNGAYTCTAWEHNQSMTYTKNPNYYRADEVQIETLQFMLSDDDAAVYSAYTAGNLDFADTIPNAELGVMLDSNDPELHIASQIGTYYVGFNVNSELFAGYTPEQANDLRHAINLLIDRQYIVDTIGQTGQVIANTFVPDSMSDGNGNLFKQNTDTYTYPDAEAVGYFDPSEDAYEDNRAEAISLLEGIGFVFDENDMLSEETPLTFTYLTNEGEGNEAIGEAIQQDMAVIGATVDIQTQSWSVFLNERKAGNYDVCRQGWIADFDDPINMLEMWISNSGNNDSQFGRPAGSTEPGPAPSYAPQNWAEYDQLIADIKAESDLAKRAEMLHQAEDMLMETFAIVPLYYYNDPYLQKSNVTGVYTNALGFKFFMFATKTAA</sequence>
<dbReference type="AlphaFoldDB" id="A0A9D2M5B2"/>
<dbReference type="PANTHER" id="PTHR30290:SF10">
    <property type="entry name" value="PERIPLASMIC OLIGOPEPTIDE-BINDING PROTEIN-RELATED"/>
    <property type="match status" value="1"/>
</dbReference>
<dbReference type="SUPFAM" id="SSF53850">
    <property type="entry name" value="Periplasmic binding protein-like II"/>
    <property type="match status" value="1"/>
</dbReference>
<dbReference type="InterPro" id="IPR000914">
    <property type="entry name" value="SBP_5_dom"/>
</dbReference>
<dbReference type="Proteomes" id="UP000886803">
    <property type="component" value="Unassembled WGS sequence"/>
</dbReference>
<dbReference type="Gene3D" id="3.90.76.10">
    <property type="entry name" value="Dipeptide-binding Protein, Domain 1"/>
    <property type="match status" value="2"/>
</dbReference>
<dbReference type="EMBL" id="DWYG01000002">
    <property type="protein sequence ID" value="HJB40906.1"/>
    <property type="molecule type" value="Genomic_DNA"/>
</dbReference>
<evidence type="ECO:0000256" key="2">
    <source>
        <dbReference type="ARBA" id="ARBA00005695"/>
    </source>
</evidence>
<dbReference type="GO" id="GO:0042597">
    <property type="term" value="C:periplasmic space"/>
    <property type="evidence" value="ECO:0007669"/>
    <property type="project" value="UniProtKB-ARBA"/>
</dbReference>
<feature type="region of interest" description="Disordered" evidence="5">
    <location>
        <begin position="26"/>
        <end position="54"/>
    </location>
</feature>
<dbReference type="InterPro" id="IPR030678">
    <property type="entry name" value="Peptide/Ni-bd"/>
</dbReference>
<gene>
    <name evidence="8" type="ORF">H9945_00235</name>
</gene>
<reference evidence="8" key="2">
    <citation type="submission" date="2021-04" db="EMBL/GenBank/DDBJ databases">
        <authorList>
            <person name="Gilroy R."/>
        </authorList>
    </citation>
    <scope>NUCLEOTIDE SEQUENCE</scope>
    <source>
        <strain evidence="8">ChiBcec8-13705</strain>
    </source>
</reference>
<evidence type="ECO:0000256" key="3">
    <source>
        <dbReference type="ARBA" id="ARBA00022448"/>
    </source>
</evidence>
<evidence type="ECO:0000313" key="8">
    <source>
        <dbReference type="EMBL" id="HJB40906.1"/>
    </source>
</evidence>
<dbReference type="GO" id="GO:0030313">
    <property type="term" value="C:cell envelope"/>
    <property type="evidence" value="ECO:0007669"/>
    <property type="project" value="UniProtKB-SubCell"/>
</dbReference>
<dbReference type="GO" id="GO:0015833">
    <property type="term" value="P:peptide transport"/>
    <property type="evidence" value="ECO:0007669"/>
    <property type="project" value="TreeGrafter"/>
</dbReference>
<dbReference type="Gene3D" id="3.10.105.10">
    <property type="entry name" value="Dipeptide-binding Protein, Domain 3"/>
    <property type="match status" value="1"/>
</dbReference>
<comment type="caution">
    <text evidence="8">The sequence shown here is derived from an EMBL/GenBank/DDBJ whole genome shotgun (WGS) entry which is preliminary data.</text>
</comment>
<dbReference type="CDD" id="cd08504">
    <property type="entry name" value="PBP2_OppA"/>
    <property type="match status" value="1"/>
</dbReference>
<evidence type="ECO:0000256" key="4">
    <source>
        <dbReference type="ARBA" id="ARBA00022729"/>
    </source>
</evidence>
<dbReference type="GO" id="GO:0043190">
    <property type="term" value="C:ATP-binding cassette (ABC) transporter complex"/>
    <property type="evidence" value="ECO:0007669"/>
    <property type="project" value="InterPro"/>
</dbReference>